<dbReference type="EMBL" id="JBJJXI010000159">
    <property type="protein sequence ID" value="KAL3385194.1"/>
    <property type="molecule type" value="Genomic_DNA"/>
</dbReference>
<evidence type="ECO:0000256" key="7">
    <source>
        <dbReference type="ARBA" id="ARBA00023157"/>
    </source>
</evidence>
<feature type="signal peptide" evidence="9">
    <location>
        <begin position="1"/>
        <end position="17"/>
    </location>
</feature>
<keyword evidence="6" id="KW-0865">Zymogen</keyword>
<dbReference type="InterPro" id="IPR043504">
    <property type="entry name" value="Peptidase_S1_PA_chymotrypsin"/>
</dbReference>
<comment type="similarity">
    <text evidence="1">Belongs to the peptidase S1 family.</text>
</comment>
<dbReference type="PANTHER" id="PTHR24276:SF91">
    <property type="entry name" value="AT26814P-RELATED"/>
    <property type="match status" value="1"/>
</dbReference>
<dbReference type="Pfam" id="PF00089">
    <property type="entry name" value="Trypsin"/>
    <property type="match status" value="1"/>
</dbReference>
<dbReference type="PROSITE" id="PS00134">
    <property type="entry name" value="TRYPSIN_HIS"/>
    <property type="match status" value="1"/>
</dbReference>
<dbReference type="Gene3D" id="2.40.10.10">
    <property type="entry name" value="Trypsin-like serine proteases"/>
    <property type="match status" value="1"/>
</dbReference>
<dbReference type="SMART" id="SM00020">
    <property type="entry name" value="Tryp_SPc"/>
    <property type="match status" value="1"/>
</dbReference>
<evidence type="ECO:0000256" key="8">
    <source>
        <dbReference type="RuleBase" id="RU363034"/>
    </source>
</evidence>
<keyword evidence="3 9" id="KW-0732">Signal</keyword>
<dbReference type="FunFam" id="2.40.10.10:FF:000077">
    <property type="entry name" value="Predicted protein"/>
    <property type="match status" value="1"/>
</dbReference>
<evidence type="ECO:0000256" key="4">
    <source>
        <dbReference type="ARBA" id="ARBA00022801"/>
    </source>
</evidence>
<proteinExistence type="inferred from homology"/>
<evidence type="ECO:0000256" key="1">
    <source>
        <dbReference type="ARBA" id="ARBA00007664"/>
    </source>
</evidence>
<sequence length="263" mass="27826">MYSIAVVALLLAATVTGDLVRESMINPFTPQGRIVGGKETTIEEHPWQVSIQSRGFHFCGGSLISNNIILTAAHCTQSYPASSTNVRVGSSRTASGGSLHQVAEIIRHEAFRINLFGIPKNDIALLKLKTPVDLTKIARSVPLFNKSEEAVAGTPATISGWGTLTEGGKTPAVLQTVDVPIIDKDTCSSAYIMWGGVPRGQICAAYPAGGKDTCQGDSGGPLVINGRQAGIVSWGNGCARKGYPGVYTEVASYRDWISKHAKV</sequence>
<name>A0ABD2VX65_9HYME</name>
<dbReference type="AlphaFoldDB" id="A0ABD2VX65"/>
<keyword evidence="12" id="KW-1185">Reference proteome</keyword>
<keyword evidence="5 8" id="KW-0720">Serine protease</keyword>
<organism evidence="11 12">
    <name type="scientific">Trichogramma kaykai</name>
    <dbReference type="NCBI Taxonomy" id="54128"/>
    <lineage>
        <taxon>Eukaryota</taxon>
        <taxon>Metazoa</taxon>
        <taxon>Ecdysozoa</taxon>
        <taxon>Arthropoda</taxon>
        <taxon>Hexapoda</taxon>
        <taxon>Insecta</taxon>
        <taxon>Pterygota</taxon>
        <taxon>Neoptera</taxon>
        <taxon>Endopterygota</taxon>
        <taxon>Hymenoptera</taxon>
        <taxon>Apocrita</taxon>
        <taxon>Proctotrupomorpha</taxon>
        <taxon>Chalcidoidea</taxon>
        <taxon>Trichogrammatidae</taxon>
        <taxon>Trichogramma</taxon>
    </lineage>
</organism>
<evidence type="ECO:0000256" key="5">
    <source>
        <dbReference type="ARBA" id="ARBA00022825"/>
    </source>
</evidence>
<dbReference type="Proteomes" id="UP001627154">
    <property type="component" value="Unassembled WGS sequence"/>
</dbReference>
<dbReference type="InterPro" id="IPR001314">
    <property type="entry name" value="Peptidase_S1A"/>
</dbReference>
<dbReference type="InterPro" id="IPR050430">
    <property type="entry name" value="Peptidase_S1"/>
</dbReference>
<gene>
    <name evidence="11" type="ORF">TKK_019186</name>
</gene>
<evidence type="ECO:0000313" key="11">
    <source>
        <dbReference type="EMBL" id="KAL3385194.1"/>
    </source>
</evidence>
<evidence type="ECO:0000256" key="2">
    <source>
        <dbReference type="ARBA" id="ARBA00022670"/>
    </source>
</evidence>
<dbReference type="InterPro" id="IPR018114">
    <property type="entry name" value="TRYPSIN_HIS"/>
</dbReference>
<keyword evidence="2 8" id="KW-0645">Protease</keyword>
<evidence type="ECO:0000256" key="9">
    <source>
        <dbReference type="SAM" id="SignalP"/>
    </source>
</evidence>
<dbReference type="PROSITE" id="PS50240">
    <property type="entry name" value="TRYPSIN_DOM"/>
    <property type="match status" value="1"/>
</dbReference>
<protein>
    <recommendedName>
        <fullName evidence="10">Peptidase S1 domain-containing protein</fullName>
    </recommendedName>
</protein>
<feature type="chain" id="PRO_5044759954" description="Peptidase S1 domain-containing protein" evidence="9">
    <location>
        <begin position="18"/>
        <end position="263"/>
    </location>
</feature>
<dbReference type="InterPro" id="IPR033116">
    <property type="entry name" value="TRYPSIN_SER"/>
</dbReference>
<dbReference type="GO" id="GO:0008236">
    <property type="term" value="F:serine-type peptidase activity"/>
    <property type="evidence" value="ECO:0007669"/>
    <property type="project" value="UniProtKB-KW"/>
</dbReference>
<dbReference type="PROSITE" id="PS00135">
    <property type="entry name" value="TRYPSIN_SER"/>
    <property type="match status" value="1"/>
</dbReference>
<evidence type="ECO:0000256" key="3">
    <source>
        <dbReference type="ARBA" id="ARBA00022729"/>
    </source>
</evidence>
<dbReference type="SUPFAM" id="SSF50494">
    <property type="entry name" value="Trypsin-like serine proteases"/>
    <property type="match status" value="1"/>
</dbReference>
<keyword evidence="7" id="KW-1015">Disulfide bond</keyword>
<keyword evidence="4 8" id="KW-0378">Hydrolase</keyword>
<dbReference type="InterPro" id="IPR001254">
    <property type="entry name" value="Trypsin_dom"/>
</dbReference>
<dbReference type="PRINTS" id="PR00722">
    <property type="entry name" value="CHYMOTRYPSIN"/>
</dbReference>
<feature type="domain" description="Peptidase S1" evidence="10">
    <location>
        <begin position="34"/>
        <end position="262"/>
    </location>
</feature>
<reference evidence="11 12" key="1">
    <citation type="journal article" date="2024" name="bioRxiv">
        <title>A reference genome for Trichogramma kaykai: A tiny desert-dwelling parasitoid wasp with competing sex-ratio distorters.</title>
        <authorList>
            <person name="Culotta J."/>
            <person name="Lindsey A.R."/>
        </authorList>
    </citation>
    <scope>NUCLEOTIDE SEQUENCE [LARGE SCALE GENOMIC DNA]</scope>
    <source>
        <strain evidence="11 12">KSX58</strain>
    </source>
</reference>
<dbReference type="PANTHER" id="PTHR24276">
    <property type="entry name" value="POLYSERASE-RELATED"/>
    <property type="match status" value="1"/>
</dbReference>
<evidence type="ECO:0000313" key="12">
    <source>
        <dbReference type="Proteomes" id="UP001627154"/>
    </source>
</evidence>
<dbReference type="InterPro" id="IPR009003">
    <property type="entry name" value="Peptidase_S1_PA"/>
</dbReference>
<dbReference type="CDD" id="cd00190">
    <property type="entry name" value="Tryp_SPc"/>
    <property type="match status" value="1"/>
</dbReference>
<accession>A0ABD2VX65</accession>
<comment type="caution">
    <text evidence="11">The sequence shown here is derived from an EMBL/GenBank/DDBJ whole genome shotgun (WGS) entry which is preliminary data.</text>
</comment>
<dbReference type="GO" id="GO:0006508">
    <property type="term" value="P:proteolysis"/>
    <property type="evidence" value="ECO:0007669"/>
    <property type="project" value="UniProtKB-KW"/>
</dbReference>
<evidence type="ECO:0000256" key="6">
    <source>
        <dbReference type="ARBA" id="ARBA00023145"/>
    </source>
</evidence>
<evidence type="ECO:0000259" key="10">
    <source>
        <dbReference type="PROSITE" id="PS50240"/>
    </source>
</evidence>